<proteinExistence type="predicted"/>
<evidence type="ECO:0000313" key="4">
    <source>
        <dbReference type="Proteomes" id="UP000325313"/>
    </source>
</evidence>
<reference evidence="3 4" key="1">
    <citation type="submission" date="2019-05" db="EMBL/GenBank/DDBJ databases">
        <title>Emergence of the Ug99 lineage of the wheat stem rust pathogen through somatic hybridization.</title>
        <authorList>
            <person name="Li F."/>
            <person name="Upadhyaya N.M."/>
            <person name="Sperschneider J."/>
            <person name="Matny O."/>
            <person name="Nguyen-Phuc H."/>
            <person name="Mago R."/>
            <person name="Raley C."/>
            <person name="Miller M.E."/>
            <person name="Silverstein K.A.T."/>
            <person name="Henningsen E."/>
            <person name="Hirsch C.D."/>
            <person name="Visser B."/>
            <person name="Pretorius Z.A."/>
            <person name="Steffenson B.J."/>
            <person name="Schwessinger B."/>
            <person name="Dodds P.N."/>
            <person name="Figueroa M."/>
        </authorList>
    </citation>
    <scope>NUCLEOTIDE SEQUENCE [LARGE SCALE GENOMIC DNA]</scope>
    <source>
        <strain evidence="3 4">Ug99</strain>
    </source>
</reference>
<organism evidence="3 4">
    <name type="scientific">Puccinia graminis f. sp. tritici</name>
    <dbReference type="NCBI Taxonomy" id="56615"/>
    <lineage>
        <taxon>Eukaryota</taxon>
        <taxon>Fungi</taxon>
        <taxon>Dikarya</taxon>
        <taxon>Basidiomycota</taxon>
        <taxon>Pucciniomycotina</taxon>
        <taxon>Pucciniomycetes</taxon>
        <taxon>Pucciniales</taxon>
        <taxon>Pucciniaceae</taxon>
        <taxon>Puccinia</taxon>
    </lineage>
</organism>
<evidence type="ECO:0000256" key="2">
    <source>
        <dbReference type="SAM" id="Phobius"/>
    </source>
</evidence>
<feature type="compositionally biased region" description="Polar residues" evidence="1">
    <location>
        <begin position="143"/>
        <end position="165"/>
    </location>
</feature>
<name>A0A5B0QRW5_PUCGR</name>
<feature type="compositionally biased region" description="Basic and acidic residues" evidence="1">
    <location>
        <begin position="174"/>
        <end position="183"/>
    </location>
</feature>
<keyword evidence="2" id="KW-0472">Membrane</keyword>
<feature type="compositionally biased region" description="Basic residues" evidence="1">
    <location>
        <begin position="184"/>
        <end position="197"/>
    </location>
</feature>
<feature type="compositionally biased region" description="Low complexity" evidence="1">
    <location>
        <begin position="121"/>
        <end position="142"/>
    </location>
</feature>
<dbReference type="AlphaFoldDB" id="A0A5B0QRW5"/>
<protein>
    <submittedName>
        <fullName evidence="3">Uncharacterized protein</fullName>
    </submittedName>
</protein>
<keyword evidence="2" id="KW-0812">Transmembrane</keyword>
<gene>
    <name evidence="3" type="ORF">PGTUg99_022474</name>
</gene>
<accession>A0A5B0QRW5</accession>
<dbReference type="EMBL" id="VDEP01000272">
    <property type="protein sequence ID" value="KAA1115663.1"/>
    <property type="molecule type" value="Genomic_DNA"/>
</dbReference>
<sequence length="230" mass="26030">MDSRPTPEWYEIRLPWPLSYFPSIFRFLSLAYIAPIILLSVIDVGGYLLFKLFYKPFGNYPMYAYFKQVESNLSLPSKAIIMRRERNVEDCDEYVQAPPREEADSEPTSPRKLGKKKSGRAAENLLTSSSSSSSEASSTLSSPVIQPTISLNSTSFSSPNKNTIPDQDDDDENDRLRSVERKSSLRRRSSSSKKIKKSAANIDPDNHRHLIGFEGPMLDFKSPTASDYEE</sequence>
<evidence type="ECO:0000256" key="1">
    <source>
        <dbReference type="SAM" id="MobiDB-lite"/>
    </source>
</evidence>
<keyword evidence="2" id="KW-1133">Transmembrane helix</keyword>
<comment type="caution">
    <text evidence="3">The sequence shown here is derived from an EMBL/GenBank/DDBJ whole genome shotgun (WGS) entry which is preliminary data.</text>
</comment>
<evidence type="ECO:0000313" key="3">
    <source>
        <dbReference type="EMBL" id="KAA1115663.1"/>
    </source>
</evidence>
<feature type="transmembrane region" description="Helical" evidence="2">
    <location>
        <begin position="24"/>
        <end position="50"/>
    </location>
</feature>
<dbReference type="Proteomes" id="UP000325313">
    <property type="component" value="Unassembled WGS sequence"/>
</dbReference>
<feature type="region of interest" description="Disordered" evidence="1">
    <location>
        <begin position="96"/>
        <end position="230"/>
    </location>
</feature>